<evidence type="ECO:0000256" key="4">
    <source>
        <dbReference type="ARBA" id="ARBA00023204"/>
    </source>
</evidence>
<dbReference type="PANTHER" id="PTHR43003">
    <property type="entry name" value="DNA-3-METHYLADENINE GLYCOSYLASE"/>
    <property type="match status" value="1"/>
</dbReference>
<accession>A0ABT2B518</accession>
<dbReference type="InterPro" id="IPR051912">
    <property type="entry name" value="Alkylbase_DNA_Glycosylase/TA"/>
</dbReference>
<dbReference type="RefSeq" id="WP_258780085.1">
    <property type="nucleotide sequence ID" value="NZ_JANUGP010000015.1"/>
</dbReference>
<dbReference type="Proteomes" id="UP001205612">
    <property type="component" value="Unassembled WGS sequence"/>
</dbReference>
<dbReference type="Pfam" id="PF00730">
    <property type="entry name" value="HhH-GPD"/>
    <property type="match status" value="1"/>
</dbReference>
<keyword evidence="7" id="KW-1185">Reference proteome</keyword>
<dbReference type="EC" id="3.2.2.21" evidence="2"/>
<sequence length="231" mass="25480">MPGRYQREYEQLASAEPVLAELVERYGRPDPYVWFDGGRTGSSLFAAMLLHLVGQRISAAAAFTVYDRIAAELRGVPDPEGVLSLGARRLRALGLSDAKARYVLDLARQQATGTVDLGSLAALDDAGVVDVLTTVEGVGRWSAQAFLMRQLRRPDVLPAEDRGIREAIRRQWDLDRLPTVGETRGRSSPWTPYRSFASALLWKSLYPPGEASDPKERALIRLGSHRPTSHA</sequence>
<comment type="catalytic activity">
    <reaction evidence="1">
        <text>Hydrolysis of alkylated DNA, releasing 3-methyladenine, 3-methylguanine, 7-methylguanine and 7-methyladenine.</text>
        <dbReference type="EC" id="3.2.2.21"/>
    </reaction>
</comment>
<evidence type="ECO:0000256" key="2">
    <source>
        <dbReference type="ARBA" id="ARBA00012000"/>
    </source>
</evidence>
<keyword evidence="4" id="KW-0234">DNA repair</keyword>
<dbReference type="CDD" id="cd00056">
    <property type="entry name" value="ENDO3c"/>
    <property type="match status" value="1"/>
</dbReference>
<reference evidence="6 7" key="1">
    <citation type="submission" date="2022-08" db="EMBL/GenBank/DDBJ databases">
        <authorList>
            <person name="Somphong A."/>
            <person name="Phongsopitanun W."/>
        </authorList>
    </citation>
    <scope>NUCLEOTIDE SEQUENCE [LARGE SCALE GENOMIC DNA]</scope>
    <source>
        <strain evidence="6 7">LP11</strain>
    </source>
</reference>
<dbReference type="Gene3D" id="1.10.1670.40">
    <property type="match status" value="1"/>
</dbReference>
<dbReference type="SUPFAM" id="SSF48150">
    <property type="entry name" value="DNA-glycosylase"/>
    <property type="match status" value="1"/>
</dbReference>
<dbReference type="Gene3D" id="1.10.340.30">
    <property type="entry name" value="Hypothetical protein, domain 2"/>
    <property type="match status" value="1"/>
</dbReference>
<organism evidence="6 7">
    <name type="scientific">Streptomyces pyxinicus</name>
    <dbReference type="NCBI Taxonomy" id="2970331"/>
    <lineage>
        <taxon>Bacteria</taxon>
        <taxon>Bacillati</taxon>
        <taxon>Actinomycetota</taxon>
        <taxon>Actinomycetes</taxon>
        <taxon>Kitasatosporales</taxon>
        <taxon>Streptomycetaceae</taxon>
        <taxon>Streptomyces</taxon>
    </lineage>
</organism>
<dbReference type="PANTHER" id="PTHR43003:SF5">
    <property type="entry name" value="DNA-3-METHYLADENINE GLYCOSYLASE"/>
    <property type="match status" value="1"/>
</dbReference>
<evidence type="ECO:0000256" key="1">
    <source>
        <dbReference type="ARBA" id="ARBA00000086"/>
    </source>
</evidence>
<name>A0ABT2B518_9ACTN</name>
<dbReference type="EMBL" id="JANUGP010000015">
    <property type="protein sequence ID" value="MCS0603607.1"/>
    <property type="molecule type" value="Genomic_DNA"/>
</dbReference>
<proteinExistence type="predicted"/>
<protein>
    <recommendedName>
        <fullName evidence="2">DNA-3-methyladenine glycosylase II</fullName>
        <ecNumber evidence="2">3.2.2.21</ecNumber>
    </recommendedName>
</protein>
<evidence type="ECO:0000313" key="7">
    <source>
        <dbReference type="Proteomes" id="UP001205612"/>
    </source>
</evidence>
<evidence type="ECO:0000259" key="5">
    <source>
        <dbReference type="SMART" id="SM00478"/>
    </source>
</evidence>
<keyword evidence="3" id="KW-0227">DNA damage</keyword>
<comment type="caution">
    <text evidence="6">The sequence shown here is derived from an EMBL/GenBank/DDBJ whole genome shotgun (WGS) entry which is preliminary data.</text>
</comment>
<evidence type="ECO:0000256" key="3">
    <source>
        <dbReference type="ARBA" id="ARBA00022763"/>
    </source>
</evidence>
<evidence type="ECO:0000313" key="6">
    <source>
        <dbReference type="EMBL" id="MCS0603607.1"/>
    </source>
</evidence>
<dbReference type="SMART" id="SM00478">
    <property type="entry name" value="ENDO3c"/>
    <property type="match status" value="1"/>
</dbReference>
<gene>
    <name evidence="6" type="ORF">NX794_20660</name>
</gene>
<dbReference type="InterPro" id="IPR011257">
    <property type="entry name" value="DNA_glycosylase"/>
</dbReference>
<feature type="domain" description="HhH-GPD" evidence="5">
    <location>
        <begin position="53"/>
        <end position="206"/>
    </location>
</feature>
<dbReference type="InterPro" id="IPR003265">
    <property type="entry name" value="HhH-GPD_domain"/>
</dbReference>